<evidence type="ECO:0000313" key="7">
    <source>
        <dbReference type="EMBL" id="CCO46151.1"/>
    </source>
</evidence>
<accession>A0AAV2VNY2</accession>
<sequence length="133" mass="15414">MTKEITKLAMLDIQQQKLLCVRSKGEDLFYLPGGKPESDETHEDTLIRELREELSIHLKRDSLAYFDTYRTVAAGKSKDTFVTCHCYFADYYSKPHPSSEIEEMQWLGMQDMNRCSFLVQSTMDSLMTKGLIN</sequence>
<dbReference type="GO" id="GO:0046872">
    <property type="term" value="F:metal ion binding"/>
    <property type="evidence" value="ECO:0007669"/>
    <property type="project" value="UniProtKB-KW"/>
</dbReference>
<dbReference type="PANTHER" id="PTHR43758">
    <property type="entry name" value="7,8-DIHYDRO-8-OXOGUANINE TRIPHOSPHATASE"/>
    <property type="match status" value="1"/>
</dbReference>
<dbReference type="GO" id="GO:0016818">
    <property type="term" value="F:hydrolase activity, acting on acid anhydrides, in phosphorus-containing anhydrides"/>
    <property type="evidence" value="ECO:0007669"/>
    <property type="project" value="TreeGrafter"/>
</dbReference>
<dbReference type="Proteomes" id="UP000018211">
    <property type="component" value="Unassembled WGS sequence"/>
</dbReference>
<gene>
    <name evidence="7" type="ORF">VIBNISOn1_1680029</name>
</gene>
<evidence type="ECO:0000256" key="2">
    <source>
        <dbReference type="ARBA" id="ARBA00005582"/>
    </source>
</evidence>
<dbReference type="Gene3D" id="3.90.79.10">
    <property type="entry name" value="Nucleoside Triphosphate Pyrophosphohydrolase"/>
    <property type="match status" value="1"/>
</dbReference>
<evidence type="ECO:0000256" key="5">
    <source>
        <dbReference type="ARBA" id="ARBA00022842"/>
    </source>
</evidence>
<dbReference type="EMBL" id="CAOF01000077">
    <property type="protein sequence ID" value="CCO46151.1"/>
    <property type="molecule type" value="Genomic_DNA"/>
</dbReference>
<protein>
    <submittedName>
        <fullName evidence="7">NUDIX hydrolase</fullName>
    </submittedName>
</protein>
<dbReference type="CDD" id="cd04690">
    <property type="entry name" value="NUDIX_Hydrolase"/>
    <property type="match status" value="1"/>
</dbReference>
<evidence type="ECO:0000256" key="3">
    <source>
        <dbReference type="ARBA" id="ARBA00022723"/>
    </source>
</evidence>
<organism evidence="7 8">
    <name type="scientific">Vibrio nigripulchritudo SOn1</name>
    <dbReference type="NCBI Taxonomy" id="1238450"/>
    <lineage>
        <taxon>Bacteria</taxon>
        <taxon>Pseudomonadati</taxon>
        <taxon>Pseudomonadota</taxon>
        <taxon>Gammaproteobacteria</taxon>
        <taxon>Vibrionales</taxon>
        <taxon>Vibrionaceae</taxon>
        <taxon>Vibrio</taxon>
    </lineage>
</organism>
<proteinExistence type="inferred from homology"/>
<dbReference type="GO" id="GO:0005737">
    <property type="term" value="C:cytoplasm"/>
    <property type="evidence" value="ECO:0007669"/>
    <property type="project" value="TreeGrafter"/>
</dbReference>
<comment type="cofactor">
    <cofactor evidence="1">
        <name>Mg(2+)</name>
        <dbReference type="ChEBI" id="CHEBI:18420"/>
    </cofactor>
</comment>
<keyword evidence="5" id="KW-0460">Magnesium</keyword>
<evidence type="ECO:0000256" key="1">
    <source>
        <dbReference type="ARBA" id="ARBA00001946"/>
    </source>
</evidence>
<evidence type="ECO:0000259" key="6">
    <source>
        <dbReference type="PROSITE" id="PS51462"/>
    </source>
</evidence>
<feature type="domain" description="Nudix hydrolase" evidence="6">
    <location>
        <begin position="2"/>
        <end position="132"/>
    </location>
</feature>
<dbReference type="PROSITE" id="PS51462">
    <property type="entry name" value="NUDIX"/>
    <property type="match status" value="1"/>
</dbReference>
<dbReference type="Pfam" id="PF00293">
    <property type="entry name" value="NUDIX"/>
    <property type="match status" value="1"/>
</dbReference>
<dbReference type="InterPro" id="IPR000086">
    <property type="entry name" value="NUDIX_hydrolase_dom"/>
</dbReference>
<name>A0AAV2VNY2_9VIBR</name>
<reference evidence="7 8" key="1">
    <citation type="journal article" date="2013" name="ISME J.">
        <title>Comparative genomics of pathogenic lineages of Vibrio nigripulchritudo identifies virulence-associated traits.</title>
        <authorList>
            <person name="Goudenege D."/>
            <person name="Labreuche Y."/>
            <person name="Krin E."/>
            <person name="Ansquer D."/>
            <person name="Mangenot S."/>
            <person name="Calteau A."/>
            <person name="Medigue C."/>
            <person name="Mazel D."/>
            <person name="Polz M.F."/>
            <person name="Le Roux F."/>
        </authorList>
    </citation>
    <scope>NUCLEOTIDE SEQUENCE [LARGE SCALE GENOMIC DNA]</scope>
    <source>
        <strain evidence="7 8">SOn1</strain>
    </source>
</reference>
<dbReference type="InterPro" id="IPR015797">
    <property type="entry name" value="NUDIX_hydrolase-like_dom_sf"/>
</dbReference>
<comment type="similarity">
    <text evidence="2">Belongs to the Nudix hydrolase family.</text>
</comment>
<keyword evidence="3" id="KW-0479">Metal-binding</keyword>
<dbReference type="RefSeq" id="WP_022611379.1">
    <property type="nucleotide sequence ID" value="NZ_LK391965.1"/>
</dbReference>
<dbReference type="AlphaFoldDB" id="A0AAV2VNY2"/>
<dbReference type="PANTHER" id="PTHR43758:SF8">
    <property type="entry name" value="8-OXO-DGTP DIPHOSPHATASE YTKD-RELATED"/>
    <property type="match status" value="1"/>
</dbReference>
<evidence type="ECO:0000313" key="8">
    <source>
        <dbReference type="Proteomes" id="UP000018211"/>
    </source>
</evidence>
<evidence type="ECO:0000256" key="4">
    <source>
        <dbReference type="ARBA" id="ARBA00022801"/>
    </source>
</evidence>
<keyword evidence="4 7" id="KW-0378">Hydrolase</keyword>
<comment type="caution">
    <text evidence="7">The sequence shown here is derived from an EMBL/GenBank/DDBJ whole genome shotgun (WGS) entry which is preliminary data.</text>
</comment>
<dbReference type="SUPFAM" id="SSF55811">
    <property type="entry name" value="Nudix"/>
    <property type="match status" value="1"/>
</dbReference>